<organism evidence="4 6">
    <name type="scientific">Synchytrium endobioticum</name>
    <dbReference type="NCBI Taxonomy" id="286115"/>
    <lineage>
        <taxon>Eukaryota</taxon>
        <taxon>Fungi</taxon>
        <taxon>Fungi incertae sedis</taxon>
        <taxon>Chytridiomycota</taxon>
        <taxon>Chytridiomycota incertae sedis</taxon>
        <taxon>Chytridiomycetes</taxon>
        <taxon>Synchytriales</taxon>
        <taxon>Synchytriaceae</taxon>
        <taxon>Synchytrium</taxon>
    </lineage>
</organism>
<feature type="compositionally biased region" description="Polar residues" evidence="1">
    <location>
        <begin position="346"/>
        <end position="356"/>
    </location>
</feature>
<evidence type="ECO:0000259" key="2">
    <source>
        <dbReference type="Pfam" id="PF23086"/>
    </source>
</evidence>
<gene>
    <name evidence="4" type="ORF">SeLEV6574_g02964</name>
    <name evidence="3" type="ORF">SeMB42_g03939</name>
</gene>
<dbReference type="VEuPathDB" id="FungiDB:SeMB42_g03939"/>
<name>A0A507D6F5_9FUNG</name>
<protein>
    <recommendedName>
        <fullName evidence="2">Coilin tudor domain-containing protein</fullName>
    </recommendedName>
</protein>
<feature type="compositionally biased region" description="Low complexity" evidence="1">
    <location>
        <begin position="130"/>
        <end position="145"/>
    </location>
</feature>
<feature type="compositionally biased region" description="Polar residues" evidence="1">
    <location>
        <begin position="478"/>
        <end position="489"/>
    </location>
</feature>
<feature type="compositionally biased region" description="Polar residues" evidence="1">
    <location>
        <begin position="427"/>
        <end position="438"/>
    </location>
</feature>
<feature type="compositionally biased region" description="Basic and acidic residues" evidence="1">
    <location>
        <begin position="444"/>
        <end position="454"/>
    </location>
</feature>
<evidence type="ECO:0000256" key="1">
    <source>
        <dbReference type="SAM" id="MobiDB-lite"/>
    </source>
</evidence>
<feature type="compositionally biased region" description="Basic residues" evidence="1">
    <location>
        <begin position="460"/>
        <end position="472"/>
    </location>
</feature>
<feature type="region of interest" description="Disordered" evidence="1">
    <location>
        <begin position="81"/>
        <end position="251"/>
    </location>
</feature>
<feature type="compositionally biased region" description="Low complexity" evidence="1">
    <location>
        <begin position="84"/>
        <end position="102"/>
    </location>
</feature>
<dbReference type="InterPro" id="IPR056398">
    <property type="entry name" value="Tudor_Coilin"/>
</dbReference>
<feature type="compositionally biased region" description="Acidic residues" evidence="1">
    <location>
        <begin position="146"/>
        <end position="164"/>
    </location>
</feature>
<dbReference type="Proteomes" id="UP000317494">
    <property type="component" value="Unassembled WGS sequence"/>
</dbReference>
<evidence type="ECO:0000313" key="3">
    <source>
        <dbReference type="EMBL" id="TPX45578.1"/>
    </source>
</evidence>
<dbReference type="EMBL" id="QEAM01000091">
    <property type="protein sequence ID" value="TPX46877.1"/>
    <property type="molecule type" value="Genomic_DNA"/>
</dbReference>
<evidence type="ECO:0000313" key="6">
    <source>
        <dbReference type="Proteomes" id="UP000320475"/>
    </source>
</evidence>
<sequence length="821" mass="90781">MRVRIQAVAPLPARQYYYPALRNDQDTIEVLTRRIATELLQVTAEQVGLYIDGFELPAHVLVSSLLRDNDLIIVRRRELDTKNDGTPSTSSSESESSSSSGDISEEDEDIPPVKKTVMLSKRFPVVETASSDSSSSEESSTSGDSSSEDDSCSSNDEGEDEEMDVSPLSQVVNKSKRNNGKTKQKTPSQLPKPLIKPRPPPTPGKLKPVSPPPPPDEAPVPLIYDAMPVGHHTTSPQLQFDNSEPPSTGKNLSVVSEAVSAAVPSTHRNVKREVVGASTNKQQQQQANNDTARVNGRANSMQKLAPPLSLAGSKRKTLNEMLQKPPSHIRFDGYDHAEDNHDDDMNVSQDTQSEASSVKPKMLFTRIDLYDGMVYDSPNNRKVGTPIAAPLAAMNPTPVQTGKSKPTSFTASSMASAVKELDTINSNSNDINLVNGQSSKKRPNKNDDDNHDSNTESVMKRTRRRRRNKSKSLKQSSDVDVTATQNAAPSSARDESMEDLLGDHEGTNETKMEIEDLGNYSQEANVEEVVTMSDEAYAELMEAWRQRRRKGTDGGEGTPVFQERKGAAEEFENHLQEMWNTVANPQQSNNSNKILEKAVQNKEDIFGKSSPIPWLNLPLPNVAKNTPTTVIPPSRINKKSLLNPSRLATASPTPSISNEHTSNSVRIVDRRNSSVSNTVHAKNRDSRPSATPHQAAYADTTISMSARTKDYSAYPTMSFPNEGDIIAYKVLQMINYQPVMSDYREARIMEYESHRQVLTLRPIRVDDQTANENVAADPPSNKFDLPPDEEYVVQDYSVEVRDGEDYKIRMTDLCDARIVFC</sequence>
<feature type="compositionally biased region" description="Polar residues" evidence="1">
    <location>
        <begin position="640"/>
        <end position="665"/>
    </location>
</feature>
<feature type="compositionally biased region" description="Basic residues" evidence="1">
    <location>
        <begin position="174"/>
        <end position="184"/>
    </location>
</feature>
<reference evidence="5 6" key="1">
    <citation type="journal article" date="2019" name="Sci. Rep.">
        <title>Comparative genomics of chytrid fungi reveal insights into the obligate biotrophic and pathogenic lifestyle of Synchytrium endobioticum.</title>
        <authorList>
            <person name="van de Vossenberg B.T.L.H."/>
            <person name="Warris S."/>
            <person name="Nguyen H.D.T."/>
            <person name="van Gent-Pelzer M.P.E."/>
            <person name="Joly D.L."/>
            <person name="van de Geest H.C."/>
            <person name="Bonants P.J.M."/>
            <person name="Smith D.S."/>
            <person name="Levesque C.A."/>
            <person name="van der Lee T.A.J."/>
        </authorList>
    </citation>
    <scope>NUCLEOTIDE SEQUENCE [LARGE SCALE GENOMIC DNA]</scope>
    <source>
        <strain evidence="4 6">LEV6574</strain>
        <strain evidence="3 5">MB42</strain>
    </source>
</reference>
<dbReference type="OrthoDB" id="74813at2759"/>
<feature type="region of interest" description="Disordered" evidence="1">
    <location>
        <begin position="427"/>
        <end position="515"/>
    </location>
</feature>
<keyword evidence="5" id="KW-1185">Reference proteome</keyword>
<proteinExistence type="predicted"/>
<feature type="compositionally biased region" description="Pro residues" evidence="1">
    <location>
        <begin position="194"/>
        <end position="218"/>
    </location>
</feature>
<feature type="compositionally biased region" description="Basic and acidic residues" evidence="1">
    <location>
        <begin position="501"/>
        <end position="514"/>
    </location>
</feature>
<evidence type="ECO:0000313" key="4">
    <source>
        <dbReference type="EMBL" id="TPX46877.1"/>
    </source>
</evidence>
<dbReference type="Proteomes" id="UP000320475">
    <property type="component" value="Unassembled WGS sequence"/>
</dbReference>
<comment type="caution">
    <text evidence="4">The sequence shown here is derived from an EMBL/GenBank/DDBJ whole genome shotgun (WGS) entry which is preliminary data.</text>
</comment>
<feature type="domain" description="Coilin tudor" evidence="2">
    <location>
        <begin position="714"/>
        <end position="818"/>
    </location>
</feature>
<accession>A0A507D6F5</accession>
<dbReference type="AlphaFoldDB" id="A0A507D6F5"/>
<dbReference type="EMBL" id="QEAN01000150">
    <property type="protein sequence ID" value="TPX45578.1"/>
    <property type="molecule type" value="Genomic_DNA"/>
</dbReference>
<feature type="compositionally biased region" description="Polar residues" evidence="1">
    <location>
        <begin position="232"/>
        <end position="251"/>
    </location>
</feature>
<dbReference type="Pfam" id="PF23086">
    <property type="entry name" value="Tudor_Coilin"/>
    <property type="match status" value="1"/>
</dbReference>
<evidence type="ECO:0000313" key="5">
    <source>
        <dbReference type="Proteomes" id="UP000317494"/>
    </source>
</evidence>
<feature type="region of interest" description="Disordered" evidence="1">
    <location>
        <begin position="335"/>
        <end position="357"/>
    </location>
</feature>
<feature type="region of interest" description="Disordered" evidence="1">
    <location>
        <begin position="625"/>
        <end position="698"/>
    </location>
</feature>